<organism evidence="3 4">
    <name type="scientific">Aspergillus felis</name>
    <dbReference type="NCBI Taxonomy" id="1287682"/>
    <lineage>
        <taxon>Eukaryota</taxon>
        <taxon>Fungi</taxon>
        <taxon>Dikarya</taxon>
        <taxon>Ascomycota</taxon>
        <taxon>Pezizomycotina</taxon>
        <taxon>Eurotiomycetes</taxon>
        <taxon>Eurotiomycetidae</taxon>
        <taxon>Eurotiales</taxon>
        <taxon>Aspergillaceae</taxon>
        <taxon>Aspergillus</taxon>
        <taxon>Aspergillus subgen. Fumigati</taxon>
    </lineage>
</organism>
<dbReference type="Pfam" id="PF11374">
    <property type="entry name" value="DUF3176"/>
    <property type="match status" value="1"/>
</dbReference>
<protein>
    <submittedName>
        <fullName evidence="3">Uncharacterized protein</fullName>
    </submittedName>
</protein>
<proteinExistence type="predicted"/>
<evidence type="ECO:0000256" key="1">
    <source>
        <dbReference type="SAM" id="MobiDB-lite"/>
    </source>
</evidence>
<evidence type="ECO:0000256" key="2">
    <source>
        <dbReference type="SAM" id="Phobius"/>
    </source>
</evidence>
<evidence type="ECO:0000313" key="3">
    <source>
        <dbReference type="EMBL" id="KAF7161382.1"/>
    </source>
</evidence>
<feature type="region of interest" description="Disordered" evidence="1">
    <location>
        <begin position="51"/>
        <end position="93"/>
    </location>
</feature>
<evidence type="ECO:0000313" key="4">
    <source>
        <dbReference type="Proteomes" id="UP000654922"/>
    </source>
</evidence>
<dbReference type="OrthoDB" id="5376804at2759"/>
<name>A0A8H6UNX9_9EURO</name>
<keyword evidence="2" id="KW-0472">Membrane</keyword>
<feature type="transmembrane region" description="Helical" evidence="2">
    <location>
        <begin position="179"/>
        <end position="199"/>
    </location>
</feature>
<dbReference type="Proteomes" id="UP000654922">
    <property type="component" value="Unassembled WGS sequence"/>
</dbReference>
<accession>A0A8H6UNX9</accession>
<sequence>MPGRLTRLRRVARLAGAAQEQSSHFPANPIVTVRALKFLTYMAHVARASFEQQSDRDQNGSGSSPLSDWTSDVGLGARASRDHGSESPDENSCLSLPVHAMTEDDGMVCEHNLPDVNIQNTDYAESSTLPAPPSGGYSSVPVSHEDLEHPENFNSTLYKKQRNGCCNVAIINDGWTYEVLTITLSIGCIAAIATILATMDGKSLSQWTMPIQPNALISVFAVVAKASLLYSVAQCIGQLKWLYFRSGVHPMIDIQRFDDASRGPWGSLIFLWKFRLTALTSSGACFITIAALAIDPFTQQVLEFPFRLVSNGQGSAYTQRSIGYKSDLKYTGTPQKINSAFQAAMALGLFGQSTGPPFVCPTGNCTYPDVSTLGFAGSCRDVTAESSVSCPNATTKINVNTNCTITTPSGDILTVRHGIHGDDMANVTWGTLLTSVPRNYAGGYQPALSTMFEFSLWNSSGRPGEVNGSTAFECTIELAERTYSNFSVTQGQRTIPSTFTTRLEALTANVTAQKFRFRPKVAIGNNSSSSPQDSTNYTLGYKDATLISITLQSIFITNLYPQGYGSQVGEPGVPSTGFDFSNILYTSQNLSELVDEMTKQMTEYMRNLNSTDVLAVPGESFQHETYIHVHWQWFSLPATLVVGAAIILQTTILINRWHGVRAWKSSVLPFLLHPLNGVEPRELGGMEKLTDIETQAQNMDINLGASPEGHLRFLVS</sequence>
<comment type="caution">
    <text evidence="3">The sequence shown here is derived from an EMBL/GenBank/DDBJ whole genome shotgun (WGS) entry which is preliminary data.</text>
</comment>
<keyword evidence="2" id="KW-1133">Transmembrane helix</keyword>
<gene>
    <name evidence="3" type="ORF">CNMCM5623_006996</name>
</gene>
<dbReference type="InterPro" id="IPR021514">
    <property type="entry name" value="DUF3176"/>
</dbReference>
<keyword evidence="2" id="KW-0812">Transmembrane</keyword>
<dbReference type="EMBL" id="JACBAE010001363">
    <property type="protein sequence ID" value="KAF7161382.1"/>
    <property type="molecule type" value="Genomic_DNA"/>
</dbReference>
<dbReference type="AlphaFoldDB" id="A0A8H6UNX9"/>
<dbReference type="PANTHER" id="PTHR35394:SF5">
    <property type="entry name" value="DUF3176 DOMAIN-CONTAINING PROTEIN"/>
    <property type="match status" value="1"/>
</dbReference>
<reference evidence="3" key="1">
    <citation type="submission" date="2020-06" db="EMBL/GenBank/DDBJ databases">
        <title>Draft genome sequences of strains closely related to Aspergillus parafelis and Aspergillus hiratsukae.</title>
        <authorList>
            <person name="Dos Santos R.A.C."/>
            <person name="Rivero-Menendez O."/>
            <person name="Steenwyk J.L."/>
            <person name="Mead M.E."/>
            <person name="Goldman G.H."/>
            <person name="Alastruey-Izquierdo A."/>
            <person name="Rokas A."/>
        </authorList>
    </citation>
    <scope>NUCLEOTIDE SEQUENCE</scope>
    <source>
        <strain evidence="3">CNM-CM5623</strain>
    </source>
</reference>
<feature type="transmembrane region" description="Helical" evidence="2">
    <location>
        <begin position="211"/>
        <end position="233"/>
    </location>
</feature>
<feature type="compositionally biased region" description="Polar residues" evidence="1">
    <location>
        <begin position="59"/>
        <end position="70"/>
    </location>
</feature>
<feature type="transmembrane region" description="Helical" evidence="2">
    <location>
        <begin position="276"/>
        <end position="294"/>
    </location>
</feature>
<dbReference type="PANTHER" id="PTHR35394">
    <property type="entry name" value="DUF3176 DOMAIN-CONTAINING PROTEIN"/>
    <property type="match status" value="1"/>
</dbReference>